<dbReference type="PANTHER" id="PTHR40629">
    <property type="entry name" value="PRO41 PROTEIN"/>
    <property type="match status" value="1"/>
</dbReference>
<evidence type="ECO:0000259" key="3">
    <source>
        <dbReference type="Pfam" id="PF24853"/>
    </source>
</evidence>
<name>A0ABR4AX64_9LECA</name>
<feature type="domain" description="DUF7727" evidence="3">
    <location>
        <begin position="123"/>
        <end position="170"/>
    </location>
</feature>
<keyword evidence="2" id="KW-1133">Transmembrane helix</keyword>
<gene>
    <name evidence="4" type="ORF">ABVK25_009458</name>
</gene>
<feature type="transmembrane region" description="Helical" evidence="2">
    <location>
        <begin position="52"/>
        <end position="74"/>
    </location>
</feature>
<feature type="region of interest" description="Disordered" evidence="1">
    <location>
        <begin position="89"/>
        <end position="117"/>
    </location>
</feature>
<dbReference type="EMBL" id="JBHFEH010000050">
    <property type="protein sequence ID" value="KAL2050231.1"/>
    <property type="molecule type" value="Genomic_DNA"/>
</dbReference>
<comment type="caution">
    <text evidence="4">The sequence shown here is derived from an EMBL/GenBank/DDBJ whole genome shotgun (WGS) entry which is preliminary data.</text>
</comment>
<dbReference type="PANTHER" id="PTHR40629:SF1">
    <property type="entry name" value="PRO41 PROTEIN"/>
    <property type="match status" value="1"/>
</dbReference>
<proteinExistence type="predicted"/>
<dbReference type="Pfam" id="PF24853">
    <property type="entry name" value="DUF7727"/>
    <property type="match status" value="2"/>
</dbReference>
<protein>
    <recommendedName>
        <fullName evidence="3">DUF7727 domain-containing protein</fullName>
    </recommendedName>
</protein>
<dbReference type="InterPro" id="IPR056144">
    <property type="entry name" value="DUF7727"/>
</dbReference>
<keyword evidence="2" id="KW-0812">Transmembrane</keyword>
<organism evidence="4 5">
    <name type="scientific">Lepraria finkii</name>
    <dbReference type="NCBI Taxonomy" id="1340010"/>
    <lineage>
        <taxon>Eukaryota</taxon>
        <taxon>Fungi</taxon>
        <taxon>Dikarya</taxon>
        <taxon>Ascomycota</taxon>
        <taxon>Pezizomycotina</taxon>
        <taxon>Lecanoromycetes</taxon>
        <taxon>OSLEUM clade</taxon>
        <taxon>Lecanoromycetidae</taxon>
        <taxon>Lecanorales</taxon>
        <taxon>Lecanorineae</taxon>
        <taxon>Stereocaulaceae</taxon>
        <taxon>Lepraria</taxon>
    </lineage>
</organism>
<feature type="transmembrane region" description="Helical" evidence="2">
    <location>
        <begin position="12"/>
        <end position="32"/>
    </location>
</feature>
<keyword evidence="5" id="KW-1185">Reference proteome</keyword>
<evidence type="ECO:0000313" key="4">
    <source>
        <dbReference type="EMBL" id="KAL2050231.1"/>
    </source>
</evidence>
<evidence type="ECO:0000256" key="1">
    <source>
        <dbReference type="SAM" id="MobiDB-lite"/>
    </source>
</evidence>
<reference evidence="4 5" key="1">
    <citation type="submission" date="2024-09" db="EMBL/GenBank/DDBJ databases">
        <title>Rethinking Asexuality: The Enigmatic Case of Functional Sexual Genes in Lepraria (Stereocaulaceae).</title>
        <authorList>
            <person name="Doellman M."/>
            <person name="Sun Y."/>
            <person name="Barcenas-Pena A."/>
            <person name="Lumbsch H.T."/>
            <person name="Grewe F."/>
        </authorList>
    </citation>
    <scope>NUCLEOTIDE SEQUENCE [LARGE SCALE GENOMIC DNA]</scope>
    <source>
        <strain evidence="4 5">Grewe 0041</strain>
    </source>
</reference>
<dbReference type="Proteomes" id="UP001590951">
    <property type="component" value="Unassembled WGS sequence"/>
</dbReference>
<accession>A0ABR4AX64</accession>
<keyword evidence="2" id="KW-0472">Membrane</keyword>
<evidence type="ECO:0000256" key="2">
    <source>
        <dbReference type="SAM" id="Phobius"/>
    </source>
</evidence>
<sequence>MGKLIKNHWARLIILTASAYQVLASIEGFFWPKFFWDFLTTNLDHAVRPIPFLQIANLLFGLLGLCWEWPLPLFTTVATGTRYKNAALQGGQSQATGGDHRKSESSAGRSSQKPGPVKRFLAGMHRSIEARLMIYPLSSLLALLLYQGTNAGLYYIIGMGVYFWGFTEGEEIMGKPWQLPRARRRPRGANRVWA</sequence>
<feature type="transmembrane region" description="Helical" evidence="2">
    <location>
        <begin position="128"/>
        <end position="146"/>
    </location>
</feature>
<feature type="domain" description="DUF7727" evidence="3">
    <location>
        <begin position="1"/>
        <end position="78"/>
    </location>
</feature>
<evidence type="ECO:0000313" key="5">
    <source>
        <dbReference type="Proteomes" id="UP001590951"/>
    </source>
</evidence>